<sequence length="87" mass="10078">MANLALRKCRCEYVYRASSENSDLKTTPAKLSILRMVRKAAPRFIRALVKMKPFLKKVFGEFHSYLLASGSDHWEDRAEAEKHKCCE</sequence>
<name>A0A1D1VR98_RAMVA</name>
<comment type="caution">
    <text evidence="1">The sequence shown here is derived from an EMBL/GenBank/DDBJ whole genome shotgun (WGS) entry which is preliminary data.</text>
</comment>
<dbReference type="AlphaFoldDB" id="A0A1D1VR98"/>
<proteinExistence type="predicted"/>
<keyword evidence="2" id="KW-1185">Reference proteome</keyword>
<gene>
    <name evidence="1" type="primary">RvY_14418-1</name>
    <name evidence="1" type="synonym">RvY_14418.1</name>
    <name evidence="1" type="ORF">RvY_14418</name>
</gene>
<evidence type="ECO:0000313" key="1">
    <source>
        <dbReference type="EMBL" id="GAV04085.1"/>
    </source>
</evidence>
<protein>
    <submittedName>
        <fullName evidence="1">Uncharacterized protein</fullName>
    </submittedName>
</protein>
<dbReference type="Proteomes" id="UP000186922">
    <property type="component" value="Unassembled WGS sequence"/>
</dbReference>
<reference evidence="1 2" key="1">
    <citation type="journal article" date="2016" name="Nat. Commun.">
        <title>Extremotolerant tardigrade genome and improved radiotolerance of human cultured cells by tardigrade-unique protein.</title>
        <authorList>
            <person name="Hashimoto T."/>
            <person name="Horikawa D.D."/>
            <person name="Saito Y."/>
            <person name="Kuwahara H."/>
            <person name="Kozuka-Hata H."/>
            <person name="Shin-I T."/>
            <person name="Minakuchi Y."/>
            <person name="Ohishi K."/>
            <person name="Motoyama A."/>
            <person name="Aizu T."/>
            <person name="Enomoto A."/>
            <person name="Kondo K."/>
            <person name="Tanaka S."/>
            <person name="Hara Y."/>
            <person name="Koshikawa S."/>
            <person name="Sagara H."/>
            <person name="Miura T."/>
            <person name="Yokobori S."/>
            <person name="Miyagawa K."/>
            <person name="Suzuki Y."/>
            <person name="Kubo T."/>
            <person name="Oyama M."/>
            <person name="Kohara Y."/>
            <person name="Fujiyama A."/>
            <person name="Arakawa K."/>
            <person name="Katayama T."/>
            <person name="Toyoda A."/>
            <person name="Kunieda T."/>
        </authorList>
    </citation>
    <scope>NUCLEOTIDE SEQUENCE [LARGE SCALE GENOMIC DNA]</scope>
    <source>
        <strain evidence="1 2">YOKOZUNA-1</strain>
    </source>
</reference>
<evidence type="ECO:0000313" key="2">
    <source>
        <dbReference type="Proteomes" id="UP000186922"/>
    </source>
</evidence>
<organism evidence="1 2">
    <name type="scientific">Ramazzottius varieornatus</name>
    <name type="common">Water bear</name>
    <name type="synonym">Tardigrade</name>
    <dbReference type="NCBI Taxonomy" id="947166"/>
    <lineage>
        <taxon>Eukaryota</taxon>
        <taxon>Metazoa</taxon>
        <taxon>Ecdysozoa</taxon>
        <taxon>Tardigrada</taxon>
        <taxon>Eutardigrada</taxon>
        <taxon>Parachela</taxon>
        <taxon>Hypsibioidea</taxon>
        <taxon>Ramazzottiidae</taxon>
        <taxon>Ramazzottius</taxon>
    </lineage>
</organism>
<dbReference type="EMBL" id="BDGG01000010">
    <property type="protein sequence ID" value="GAV04085.1"/>
    <property type="molecule type" value="Genomic_DNA"/>
</dbReference>
<accession>A0A1D1VR98</accession>